<keyword evidence="5 6" id="KW-0472">Membrane</keyword>
<comment type="similarity">
    <text evidence="2">Belongs to the cornichon family.</text>
</comment>
<reference evidence="7" key="1">
    <citation type="submission" date="2018-10" db="EMBL/GenBank/DDBJ databases">
        <title>Transcriptome assembly of Aceria tosichella (Wheat curl mite) Type 2.</title>
        <authorList>
            <person name="Scully E.D."/>
            <person name="Geib S.M."/>
            <person name="Palmer N.A."/>
            <person name="Gupta A.K."/>
            <person name="Sarath G."/>
            <person name="Tatineni S."/>
        </authorList>
    </citation>
    <scope>NUCLEOTIDE SEQUENCE</scope>
    <source>
        <strain evidence="7">LincolnNE</strain>
    </source>
</reference>
<dbReference type="GO" id="GO:0016192">
    <property type="term" value="P:vesicle-mediated transport"/>
    <property type="evidence" value="ECO:0007669"/>
    <property type="project" value="InterPro"/>
</dbReference>
<dbReference type="EMBL" id="GGYP01003495">
    <property type="protein sequence ID" value="MDE48266.1"/>
    <property type="molecule type" value="Transcribed_RNA"/>
</dbReference>
<comment type="subcellular location">
    <subcellularLocation>
        <location evidence="1">Membrane</location>
        <topology evidence="1">Multi-pass membrane protein</topology>
    </subcellularLocation>
</comment>
<dbReference type="AlphaFoldDB" id="A0A6G1SCL0"/>
<dbReference type="SMART" id="SM01398">
    <property type="entry name" value="Cornichon"/>
    <property type="match status" value="1"/>
</dbReference>
<evidence type="ECO:0000256" key="1">
    <source>
        <dbReference type="ARBA" id="ARBA00004141"/>
    </source>
</evidence>
<protein>
    <submittedName>
        <fullName evidence="7">Protein cornichon</fullName>
    </submittedName>
</protein>
<evidence type="ECO:0000256" key="6">
    <source>
        <dbReference type="SAM" id="Phobius"/>
    </source>
</evidence>
<sequence>MPSYAVGAYIMALIGDAGLIFLGVHHVIAVDELKTDFKNPIEHCKLMNPLLITEYAVQLVMTLLFLLVGEWITVLINLPLLSYNMHRLYKAFIKSPASKPILSRLSSIYDPTNIMNSDQLSRATREGWVKLFFSLFAFFYYIYGLIHTLMLER</sequence>
<evidence type="ECO:0000313" key="7">
    <source>
        <dbReference type="EMBL" id="MDE48266.1"/>
    </source>
</evidence>
<feature type="transmembrane region" description="Helical" evidence="6">
    <location>
        <begin position="131"/>
        <end position="150"/>
    </location>
</feature>
<proteinExistence type="inferred from homology"/>
<dbReference type="GO" id="GO:0016020">
    <property type="term" value="C:membrane"/>
    <property type="evidence" value="ECO:0007669"/>
    <property type="project" value="UniProtKB-SubCell"/>
</dbReference>
<dbReference type="Pfam" id="PF03311">
    <property type="entry name" value="Cornichon"/>
    <property type="match status" value="1"/>
</dbReference>
<feature type="transmembrane region" description="Helical" evidence="6">
    <location>
        <begin position="7"/>
        <end position="28"/>
    </location>
</feature>
<dbReference type="InterPro" id="IPR033466">
    <property type="entry name" value="Cornichon_conserved"/>
</dbReference>
<keyword evidence="3 6" id="KW-0812">Transmembrane</keyword>
<gene>
    <name evidence="7" type="primary">cni</name>
    <name evidence="7" type="ORF">g.20775</name>
</gene>
<dbReference type="PROSITE" id="PS01340">
    <property type="entry name" value="CORNICHON"/>
    <property type="match status" value="1"/>
</dbReference>
<evidence type="ECO:0000256" key="2">
    <source>
        <dbReference type="ARBA" id="ARBA00010095"/>
    </source>
</evidence>
<organism evidence="7">
    <name type="scientific">Aceria tosichella</name>
    <name type="common">wheat curl mite</name>
    <dbReference type="NCBI Taxonomy" id="561515"/>
    <lineage>
        <taxon>Eukaryota</taxon>
        <taxon>Metazoa</taxon>
        <taxon>Ecdysozoa</taxon>
        <taxon>Arthropoda</taxon>
        <taxon>Chelicerata</taxon>
        <taxon>Arachnida</taxon>
        <taxon>Acari</taxon>
        <taxon>Acariformes</taxon>
        <taxon>Trombidiformes</taxon>
        <taxon>Prostigmata</taxon>
        <taxon>Eupodina</taxon>
        <taxon>Eriophyoidea</taxon>
        <taxon>Eriophyidae</taxon>
        <taxon>Eriophyinae</taxon>
        <taxon>Aceriini</taxon>
        <taxon>Aceria</taxon>
    </lineage>
</organism>
<accession>A0A6G1SCL0</accession>
<evidence type="ECO:0000256" key="5">
    <source>
        <dbReference type="ARBA" id="ARBA00023136"/>
    </source>
</evidence>
<keyword evidence="4 6" id="KW-1133">Transmembrane helix</keyword>
<dbReference type="InterPro" id="IPR003377">
    <property type="entry name" value="Cornichon"/>
</dbReference>
<feature type="transmembrane region" description="Helical" evidence="6">
    <location>
        <begin position="55"/>
        <end position="80"/>
    </location>
</feature>
<dbReference type="PANTHER" id="PTHR12290">
    <property type="entry name" value="CORNICHON-RELATED"/>
    <property type="match status" value="1"/>
</dbReference>
<evidence type="ECO:0000256" key="3">
    <source>
        <dbReference type="ARBA" id="ARBA00022692"/>
    </source>
</evidence>
<evidence type="ECO:0000256" key="4">
    <source>
        <dbReference type="ARBA" id="ARBA00022989"/>
    </source>
</evidence>
<name>A0A6G1SCL0_9ACAR</name>